<keyword evidence="3" id="KW-1185">Reference proteome</keyword>
<dbReference type="RefSeq" id="WP_015707562.1">
    <property type="nucleotide sequence ID" value="NC_015578.1"/>
</dbReference>
<accession>F5YR71</accession>
<dbReference type="OrthoDB" id="1391842at2"/>
<dbReference type="PROSITE" id="PS51257">
    <property type="entry name" value="PROKAR_LIPOPROTEIN"/>
    <property type="match status" value="1"/>
</dbReference>
<dbReference type="Pfam" id="PF07523">
    <property type="entry name" value="Big_3"/>
    <property type="match status" value="3"/>
</dbReference>
<feature type="domain" description="Ig-like" evidence="1">
    <location>
        <begin position="287"/>
        <end position="356"/>
    </location>
</feature>
<proteinExistence type="predicted"/>
<dbReference type="InterPro" id="IPR022038">
    <property type="entry name" value="Ig-like_bact"/>
</dbReference>
<dbReference type="AlphaFoldDB" id="F5YR71"/>
<dbReference type="HOGENOM" id="CLU_602595_0_0_12"/>
<dbReference type="Proteomes" id="UP000009223">
    <property type="component" value="Chromosome"/>
</dbReference>
<feature type="domain" description="Ig-like" evidence="1">
    <location>
        <begin position="46"/>
        <end position="112"/>
    </location>
</feature>
<dbReference type="STRING" id="545694.TREPR_2663"/>
<name>F5YR71_TREPZ</name>
<keyword evidence="2" id="KW-0456">Lyase</keyword>
<feature type="domain" description="Ig-like" evidence="1">
    <location>
        <begin position="206"/>
        <end position="275"/>
    </location>
</feature>
<evidence type="ECO:0000259" key="1">
    <source>
        <dbReference type="Pfam" id="PF07523"/>
    </source>
</evidence>
<sequence length="454" mass="50644">MKQFYWLLISFAAVIVSGCSNPFFPKKPEIPPEPKAVLESLRISQEPNKSFYIIGEDFDHQGLEVIGLYSDNTEKIEPIDRENLSGYDEETPGPQDITVSVEEETATFTVIVCDLDHIAVSATPQKLNYAKGEALDITGLEIIGYYAYEDSPFLSQNEPVFPENLSGYNMEIPSPQSVTVTIKEKTAGFAIKVFPLEWLEITGKGKEYYVLGEELDLDSMEVTGHYVDPNDPYTEVTRIETLEPGMISGYDPDAMGSQTVTITIDGKTEVFTIKVWEFIDLVISSLPLKKIYTKGDELDLKGLVVIGTYTDDGSNTVEREETITLDNIIGYDKDLQDVQIITVKVRHLEVSFTITVEGQVQVLIYLDAPPGGVPEHITLSKTGVNFPSEVELTLSLEYEEYGWFINNSDSAASLSETFVLNAHGLPLSDNLLRIEVKTFEGIYYGKELVFTIVK</sequence>
<organism evidence="2 3">
    <name type="scientific">Treponema primitia (strain ATCC BAA-887 / DSM 12427 / ZAS-2)</name>
    <dbReference type="NCBI Taxonomy" id="545694"/>
    <lineage>
        <taxon>Bacteria</taxon>
        <taxon>Pseudomonadati</taxon>
        <taxon>Spirochaetota</taxon>
        <taxon>Spirochaetia</taxon>
        <taxon>Spirochaetales</taxon>
        <taxon>Treponemataceae</taxon>
        <taxon>Treponema</taxon>
    </lineage>
</organism>
<reference evidence="3" key="1">
    <citation type="submission" date="2009-12" db="EMBL/GenBank/DDBJ databases">
        <title>Complete sequence of Treponema primitia strain ZAS-2.</title>
        <authorList>
            <person name="Tetu S.G."/>
            <person name="Matson E."/>
            <person name="Ren Q."/>
            <person name="Seshadri R."/>
            <person name="Elbourne L."/>
            <person name="Hassan K.A."/>
            <person name="Durkin A."/>
            <person name="Radune D."/>
            <person name="Mohamoud Y."/>
            <person name="Shay R."/>
            <person name="Jin S."/>
            <person name="Zhang X."/>
            <person name="Lucey K."/>
            <person name="Ballor N.R."/>
            <person name="Ottesen E."/>
            <person name="Rosenthal R."/>
            <person name="Allen A."/>
            <person name="Leadbetter J.R."/>
            <person name="Paulsen I.T."/>
        </authorList>
    </citation>
    <scope>NUCLEOTIDE SEQUENCE [LARGE SCALE GENOMIC DNA]</scope>
    <source>
        <strain evidence="3">ATCC BAA-887 / DSM 12427 / ZAS-2</strain>
    </source>
</reference>
<protein>
    <submittedName>
        <fullName evidence="2">Putative exopolygalacturonate lyase</fullName>
    </submittedName>
</protein>
<dbReference type="KEGG" id="tpi:TREPR_2663"/>
<evidence type="ECO:0000313" key="2">
    <source>
        <dbReference type="EMBL" id="AEF84975.1"/>
    </source>
</evidence>
<evidence type="ECO:0000313" key="3">
    <source>
        <dbReference type="Proteomes" id="UP000009223"/>
    </source>
</evidence>
<dbReference type="Gene3D" id="2.60.40.3630">
    <property type="match status" value="4"/>
</dbReference>
<dbReference type="GO" id="GO:0016829">
    <property type="term" value="F:lyase activity"/>
    <property type="evidence" value="ECO:0007669"/>
    <property type="project" value="UniProtKB-KW"/>
</dbReference>
<reference evidence="2 3" key="2">
    <citation type="journal article" date="2011" name="ISME J.">
        <title>RNA-seq reveals cooperative metabolic interactions between two termite-gut spirochete species in co-culture.</title>
        <authorList>
            <person name="Rosenthal A.Z."/>
            <person name="Matson E.G."/>
            <person name="Eldar A."/>
            <person name="Leadbetter J.R."/>
        </authorList>
    </citation>
    <scope>NUCLEOTIDE SEQUENCE [LARGE SCALE GENOMIC DNA]</scope>
    <source>
        <strain evidence="3">ATCC BAA-887 / DSM 12427 / ZAS-2</strain>
    </source>
</reference>
<gene>
    <name evidence="2" type="ordered locus">TREPR_2663</name>
</gene>
<dbReference type="EMBL" id="CP001843">
    <property type="protein sequence ID" value="AEF84975.1"/>
    <property type="molecule type" value="Genomic_DNA"/>
</dbReference>